<dbReference type="Pfam" id="PF13302">
    <property type="entry name" value="Acetyltransf_3"/>
    <property type="match status" value="1"/>
</dbReference>
<gene>
    <name evidence="3" type="ORF">QNO04_01590</name>
</gene>
<dbReference type="PANTHER" id="PTHR43792">
    <property type="entry name" value="GNAT FAMILY, PUTATIVE (AFU_ORTHOLOGUE AFUA_3G00765)-RELATED-RELATED"/>
    <property type="match status" value="1"/>
</dbReference>
<evidence type="ECO:0000256" key="1">
    <source>
        <dbReference type="SAM" id="MobiDB-lite"/>
    </source>
</evidence>
<dbReference type="InterPro" id="IPR051531">
    <property type="entry name" value="N-acetyltransferase"/>
</dbReference>
<dbReference type="InterPro" id="IPR000182">
    <property type="entry name" value="GNAT_dom"/>
</dbReference>
<feature type="domain" description="N-acetyltransferase" evidence="2">
    <location>
        <begin position="11"/>
        <end position="171"/>
    </location>
</feature>
<feature type="compositionally biased region" description="Basic and acidic residues" evidence="1">
    <location>
        <begin position="183"/>
        <end position="198"/>
    </location>
</feature>
<dbReference type="InterPro" id="IPR016181">
    <property type="entry name" value="Acyl_CoA_acyltransferase"/>
</dbReference>
<dbReference type="EMBL" id="JASKMA010000001">
    <property type="protein sequence ID" value="MDT6982131.1"/>
    <property type="molecule type" value="Genomic_DNA"/>
</dbReference>
<comment type="caution">
    <text evidence="3">The sequence shown here is derived from an EMBL/GenBank/DDBJ whole genome shotgun (WGS) entry which is preliminary data.</text>
</comment>
<dbReference type="RefSeq" id="WP_394308577.1">
    <property type="nucleotide sequence ID" value="NZ_JASKMA010000001.1"/>
</dbReference>
<keyword evidence="3" id="KW-0808">Transferase</keyword>
<name>A0ABU3JJ45_9ACTN</name>
<dbReference type="PROSITE" id="PS51186">
    <property type="entry name" value="GNAT"/>
    <property type="match status" value="1"/>
</dbReference>
<sequence>MYPVDRSSQRLRLRELTVDDVGAVFAVYGSPEATEHLSFEPRTREQVGLIVARSVASATAEPRSEYALAVVEKKTDQVIGFGRIALDPHQQRAATFGFALRPDTWGVGHGVETVRLLLGLGFEEIGLHRIWGARSPLNEGSARTMAAAGMTEEGTIRGHILKAGRWRDSVVHSMLEEEWTTEQADRPTGRRASETATG</sequence>
<dbReference type="Gene3D" id="3.40.630.30">
    <property type="match status" value="1"/>
</dbReference>
<reference evidence="3 4" key="1">
    <citation type="submission" date="2023-05" db="EMBL/GenBank/DDBJ databases">
        <title>Streptomyces fuscus sp. nov., a brown-black pigment producing actinomyces isolated from dry sand of Sea duck farm.</title>
        <authorList>
            <person name="Xie J."/>
            <person name="Shen N."/>
        </authorList>
    </citation>
    <scope>NUCLEOTIDE SEQUENCE [LARGE SCALE GENOMIC DNA]</scope>
    <source>
        <strain evidence="3 4">CGMCC 4.1745</strain>
    </source>
</reference>
<feature type="region of interest" description="Disordered" evidence="1">
    <location>
        <begin position="178"/>
        <end position="198"/>
    </location>
</feature>
<evidence type="ECO:0000313" key="4">
    <source>
        <dbReference type="Proteomes" id="UP001249760"/>
    </source>
</evidence>
<organism evidence="3 4">
    <name type="scientific">Streptomyces lusitanus</name>
    <dbReference type="NCBI Taxonomy" id="68232"/>
    <lineage>
        <taxon>Bacteria</taxon>
        <taxon>Bacillati</taxon>
        <taxon>Actinomycetota</taxon>
        <taxon>Actinomycetes</taxon>
        <taxon>Kitasatosporales</taxon>
        <taxon>Streptomycetaceae</taxon>
        <taxon>Streptomyces</taxon>
    </lineage>
</organism>
<dbReference type="GO" id="GO:0016740">
    <property type="term" value="F:transferase activity"/>
    <property type="evidence" value="ECO:0007669"/>
    <property type="project" value="UniProtKB-KW"/>
</dbReference>
<proteinExistence type="predicted"/>
<evidence type="ECO:0000313" key="3">
    <source>
        <dbReference type="EMBL" id="MDT6982131.1"/>
    </source>
</evidence>
<accession>A0ABU3JJ45</accession>
<dbReference type="SUPFAM" id="SSF55729">
    <property type="entry name" value="Acyl-CoA N-acyltransferases (Nat)"/>
    <property type="match status" value="1"/>
</dbReference>
<evidence type="ECO:0000259" key="2">
    <source>
        <dbReference type="PROSITE" id="PS51186"/>
    </source>
</evidence>
<protein>
    <submittedName>
        <fullName evidence="3">GNAT family protein</fullName>
        <ecNumber evidence="3">2.-.-.-</ecNumber>
    </submittedName>
</protein>
<dbReference type="Proteomes" id="UP001249760">
    <property type="component" value="Unassembled WGS sequence"/>
</dbReference>
<dbReference type="EC" id="2.-.-.-" evidence="3"/>
<keyword evidence="4" id="KW-1185">Reference proteome</keyword>